<dbReference type="InParanoid" id="Q55541"/>
<gene>
    <name evidence="2" type="ordered locus">slr0333</name>
</gene>
<dbReference type="PIR" id="S76060">
    <property type="entry name" value="S76060"/>
</dbReference>
<dbReference type="PaxDb" id="1148-1001416"/>
<dbReference type="InterPro" id="IPR003646">
    <property type="entry name" value="SH3-like_bac-type"/>
</dbReference>
<keyword evidence="3" id="KW-1185">Reference proteome</keyword>
<dbReference type="EnsemblBacteria" id="BAA10038">
    <property type="protein sequence ID" value="BAA10038"/>
    <property type="gene ID" value="BAA10038"/>
</dbReference>
<reference evidence="2 3" key="1">
    <citation type="journal article" date="1995" name="DNA Res.">
        <title>Sequence analysis of the genome of the unicellular cyanobacterium Synechocystis sp. strain PCC6803. I. Sequence features in the 1 Mb region from map positions 64% to 92% of the genome.</title>
        <authorList>
            <person name="Kaneko T."/>
            <person name="Tanaka A."/>
            <person name="Sato S."/>
            <person name="Kotani H."/>
            <person name="Sazuka T."/>
            <person name="Miyajima N."/>
            <person name="Sugiura M."/>
            <person name="Tabata S."/>
        </authorList>
    </citation>
    <scope>NUCLEOTIDE SEQUENCE [LARGE SCALE GENOMIC DNA]</scope>
    <source>
        <strain evidence="3">ATCC 27184 / PCC 6803 / Kazusa</strain>
    </source>
</reference>
<dbReference type="EMBL" id="BA000022">
    <property type="protein sequence ID" value="BAA10038.1"/>
    <property type="molecule type" value="Genomic_DNA"/>
</dbReference>
<dbReference type="eggNOG" id="COG4991">
    <property type="taxonomic scope" value="Bacteria"/>
</dbReference>
<sequence>MTLDKLGSAFLLGIALASLGVPALARGISTLRAADPNTRINVRTQPTIKSSAPQYGLPGDKVEVIKCVQDKDTQNSDLNWCEVKFVKSKAVGWIRSDFIIFADGGE</sequence>
<evidence type="ECO:0000259" key="1">
    <source>
        <dbReference type="Pfam" id="PF08239"/>
    </source>
</evidence>
<dbReference type="Proteomes" id="UP000001425">
    <property type="component" value="Chromosome"/>
</dbReference>
<organism evidence="2 3">
    <name type="scientific">Synechocystis sp. (strain ATCC 27184 / PCC 6803 / Kazusa)</name>
    <dbReference type="NCBI Taxonomy" id="1111708"/>
    <lineage>
        <taxon>Bacteria</taxon>
        <taxon>Bacillati</taxon>
        <taxon>Cyanobacteriota</taxon>
        <taxon>Cyanophyceae</taxon>
        <taxon>Synechococcales</taxon>
        <taxon>Merismopediaceae</taxon>
        <taxon>Synechocystis</taxon>
    </lineage>
</organism>
<evidence type="ECO:0000313" key="3">
    <source>
        <dbReference type="Proteomes" id="UP000001425"/>
    </source>
</evidence>
<name>Q55541_SYNY3</name>
<dbReference type="KEGG" id="syn:slr0333"/>
<dbReference type="Gene3D" id="2.30.30.40">
    <property type="entry name" value="SH3 Domains"/>
    <property type="match status" value="1"/>
</dbReference>
<feature type="domain" description="SH3b" evidence="1">
    <location>
        <begin position="40"/>
        <end position="99"/>
    </location>
</feature>
<reference evidence="2 3" key="2">
    <citation type="journal article" date="1996" name="DNA Res.">
        <title>Sequence analysis of the genome of the unicellular cyanobacterium Synechocystis sp. strain PCC6803. II. Sequence determination of the entire genome and assignment of potential protein-coding regions.</title>
        <authorList>
            <person name="Kaneko T."/>
            <person name="Sato S."/>
            <person name="Kotani H."/>
            <person name="Tanaka A."/>
            <person name="Asamizu E."/>
            <person name="Nakamura Y."/>
            <person name="Miyajima N."/>
            <person name="Hirosawa M."/>
            <person name="Sugiura M."/>
            <person name="Sasamoto S."/>
            <person name="Kimura T."/>
            <person name="Hosouchi T."/>
            <person name="Matsuno A."/>
            <person name="Muraki A."/>
            <person name="Nakazaki N."/>
            <person name="Naruo K."/>
            <person name="Okumura S."/>
            <person name="Shimpo S."/>
            <person name="Takeuchi C."/>
            <person name="Wada T."/>
            <person name="Watanabe A."/>
            <person name="Yamada M."/>
            <person name="Yasuda M."/>
            <person name="Tabata S."/>
        </authorList>
    </citation>
    <scope>NUCLEOTIDE SEQUENCE [LARGE SCALE GENOMIC DNA]</scope>
    <source>
        <strain evidence="3">ATCC 27184 / PCC 6803 / Kazusa</strain>
    </source>
</reference>
<dbReference type="STRING" id="1148.gene:10499530"/>
<evidence type="ECO:0000313" key="2">
    <source>
        <dbReference type="EMBL" id="BAA10038.1"/>
    </source>
</evidence>
<dbReference type="Pfam" id="PF08239">
    <property type="entry name" value="SH3_3"/>
    <property type="match status" value="1"/>
</dbReference>
<proteinExistence type="predicted"/>
<accession>Q55541</accession>
<dbReference type="AlphaFoldDB" id="Q55541"/>
<protein>
    <submittedName>
        <fullName evidence="2">Slr0333 protein</fullName>
    </submittedName>
</protein>